<dbReference type="AlphaFoldDB" id="A0AAV4NTI8"/>
<dbReference type="Proteomes" id="UP001054945">
    <property type="component" value="Unassembled WGS sequence"/>
</dbReference>
<comment type="caution">
    <text evidence="2">The sequence shown here is derived from an EMBL/GenBank/DDBJ whole genome shotgun (WGS) entry which is preliminary data.</text>
</comment>
<keyword evidence="3" id="KW-1185">Reference proteome</keyword>
<evidence type="ECO:0000313" key="3">
    <source>
        <dbReference type="Proteomes" id="UP001054945"/>
    </source>
</evidence>
<gene>
    <name evidence="2" type="ORF">CEXT_16821</name>
</gene>
<accession>A0AAV4NTI8</accession>
<sequence length="130" mass="15422">MKVAYTKQLNQKKKWNIGDEENREIRKESDDDDNNNATSTEHTKKRKQFQLDEDIYNPSSLIDDVEEELSEIVRLASTSLYEERQLHNRRKWSVDAGSESQMELRLKSLEDSSDEDEEDTKRLKIVQCRQ</sequence>
<feature type="region of interest" description="Disordered" evidence="1">
    <location>
        <begin position="91"/>
        <end position="130"/>
    </location>
</feature>
<dbReference type="EMBL" id="BPLR01021293">
    <property type="protein sequence ID" value="GIX88096.1"/>
    <property type="molecule type" value="Genomic_DNA"/>
</dbReference>
<proteinExistence type="predicted"/>
<evidence type="ECO:0000313" key="2">
    <source>
        <dbReference type="EMBL" id="GIX88096.1"/>
    </source>
</evidence>
<organism evidence="2 3">
    <name type="scientific">Caerostris extrusa</name>
    <name type="common">Bark spider</name>
    <name type="synonym">Caerostris bankana</name>
    <dbReference type="NCBI Taxonomy" id="172846"/>
    <lineage>
        <taxon>Eukaryota</taxon>
        <taxon>Metazoa</taxon>
        <taxon>Ecdysozoa</taxon>
        <taxon>Arthropoda</taxon>
        <taxon>Chelicerata</taxon>
        <taxon>Arachnida</taxon>
        <taxon>Araneae</taxon>
        <taxon>Araneomorphae</taxon>
        <taxon>Entelegynae</taxon>
        <taxon>Araneoidea</taxon>
        <taxon>Araneidae</taxon>
        <taxon>Caerostris</taxon>
    </lineage>
</organism>
<name>A0AAV4NTI8_CAEEX</name>
<feature type="region of interest" description="Disordered" evidence="1">
    <location>
        <begin position="1"/>
        <end position="51"/>
    </location>
</feature>
<protein>
    <submittedName>
        <fullName evidence="2">Uncharacterized protein</fullName>
    </submittedName>
</protein>
<reference evidence="2 3" key="1">
    <citation type="submission" date="2021-06" db="EMBL/GenBank/DDBJ databases">
        <title>Caerostris extrusa draft genome.</title>
        <authorList>
            <person name="Kono N."/>
            <person name="Arakawa K."/>
        </authorList>
    </citation>
    <scope>NUCLEOTIDE SEQUENCE [LARGE SCALE GENOMIC DNA]</scope>
</reference>
<evidence type="ECO:0000256" key="1">
    <source>
        <dbReference type="SAM" id="MobiDB-lite"/>
    </source>
</evidence>